<dbReference type="SUPFAM" id="SSF52540">
    <property type="entry name" value="P-loop containing nucleoside triphosphate hydrolases"/>
    <property type="match status" value="1"/>
</dbReference>
<keyword evidence="8" id="KW-1003">Cell membrane</keyword>
<keyword evidence="4 8" id="KW-0067">ATP-binding</keyword>
<dbReference type="PROSITE" id="PS50893">
    <property type="entry name" value="ABC_TRANSPORTER_2"/>
    <property type="match status" value="1"/>
</dbReference>
<comment type="catalytic activity">
    <reaction evidence="8">
        <text>a quaternary ammonium(out) + ATP + H2O = a quaternary ammonium(in) + ADP + phosphate + H(+)</text>
        <dbReference type="Rhea" id="RHEA:11036"/>
        <dbReference type="ChEBI" id="CHEBI:15377"/>
        <dbReference type="ChEBI" id="CHEBI:15378"/>
        <dbReference type="ChEBI" id="CHEBI:30616"/>
        <dbReference type="ChEBI" id="CHEBI:35267"/>
        <dbReference type="ChEBI" id="CHEBI:43474"/>
        <dbReference type="ChEBI" id="CHEBI:456216"/>
    </reaction>
</comment>
<dbReference type="Gene3D" id="3.40.50.300">
    <property type="entry name" value="P-loop containing nucleotide triphosphate hydrolases"/>
    <property type="match status" value="1"/>
</dbReference>
<dbReference type="PROSITE" id="PS51371">
    <property type="entry name" value="CBS"/>
    <property type="match status" value="1"/>
</dbReference>
<keyword evidence="3 8" id="KW-0547">Nucleotide-binding</keyword>
<comment type="caution">
    <text evidence="11">The sequence shown here is derived from an EMBL/GenBank/DDBJ whole genome shotgun (WGS) entry which is preliminary data.</text>
</comment>
<evidence type="ECO:0000256" key="4">
    <source>
        <dbReference type="ARBA" id="ARBA00022840"/>
    </source>
</evidence>
<evidence type="ECO:0000256" key="7">
    <source>
        <dbReference type="PROSITE-ProRule" id="PRU00703"/>
    </source>
</evidence>
<dbReference type="SMART" id="SM00382">
    <property type="entry name" value="AAA"/>
    <property type="match status" value="1"/>
</dbReference>
<dbReference type="InterPro" id="IPR046342">
    <property type="entry name" value="CBS_dom_sf"/>
</dbReference>
<comment type="similarity">
    <text evidence="1 8">Belongs to the ABC transporter superfamily.</text>
</comment>
<feature type="domain" description="ABC transporter" evidence="9">
    <location>
        <begin position="6"/>
        <end position="266"/>
    </location>
</feature>
<reference evidence="12" key="1">
    <citation type="journal article" date="2019" name="Int. J. Syst. Evol. Microbiol.">
        <title>The Global Catalogue of Microorganisms (GCM) 10K type strain sequencing project: providing services to taxonomists for standard genome sequencing and annotation.</title>
        <authorList>
            <consortium name="The Broad Institute Genomics Platform"/>
            <consortium name="The Broad Institute Genome Sequencing Center for Infectious Disease"/>
            <person name="Wu L."/>
            <person name="Ma J."/>
        </authorList>
    </citation>
    <scope>NUCLEOTIDE SEQUENCE [LARGE SCALE GENOMIC DNA]</scope>
    <source>
        <strain evidence="12">R28</strain>
    </source>
</reference>
<organism evidence="11 12">
    <name type="scientific">Ornithinibacillus salinisoli</name>
    <dbReference type="NCBI Taxonomy" id="1848459"/>
    <lineage>
        <taxon>Bacteria</taxon>
        <taxon>Bacillati</taxon>
        <taxon>Bacillota</taxon>
        <taxon>Bacilli</taxon>
        <taxon>Bacillales</taxon>
        <taxon>Bacillaceae</taxon>
        <taxon>Ornithinibacillus</taxon>
    </lineage>
</organism>
<protein>
    <recommendedName>
        <fullName evidence="8">Quaternary amine transport ATP-binding protein</fullName>
        <ecNumber evidence="8">7.6.2.9</ecNumber>
    </recommendedName>
</protein>
<name>A0ABW4VUP7_9BACI</name>
<dbReference type="PANTHER" id="PTHR43869">
    <property type="entry name" value="GLYCINE BETAINE/PROLINE BETAINE TRANSPORT SYSTEM ATP-BINDING PROTEIN PROV"/>
    <property type="match status" value="1"/>
</dbReference>
<evidence type="ECO:0000313" key="12">
    <source>
        <dbReference type="Proteomes" id="UP001597383"/>
    </source>
</evidence>
<evidence type="ECO:0000256" key="5">
    <source>
        <dbReference type="ARBA" id="ARBA00022970"/>
    </source>
</evidence>
<evidence type="ECO:0000256" key="6">
    <source>
        <dbReference type="ARBA" id="ARBA00023122"/>
    </source>
</evidence>
<dbReference type="Proteomes" id="UP001597383">
    <property type="component" value="Unassembled WGS sequence"/>
</dbReference>
<comment type="subunit">
    <text evidence="8">The complex is probably composed of two ATP-binding proteins, two transmembrane proteins and a solute-binding protein.</text>
</comment>
<dbReference type="PROSITE" id="PS00211">
    <property type="entry name" value="ABC_TRANSPORTER_1"/>
    <property type="match status" value="1"/>
</dbReference>
<keyword evidence="5" id="KW-0029">Amino-acid transport</keyword>
<dbReference type="SUPFAM" id="SSF54631">
    <property type="entry name" value="CBS-domain pair"/>
    <property type="match status" value="1"/>
</dbReference>
<comment type="subcellular location">
    <subcellularLocation>
        <location evidence="8">Cell inner membrane</location>
        <topology evidence="8">Peripheral membrane protein</topology>
    </subcellularLocation>
</comment>
<evidence type="ECO:0000256" key="8">
    <source>
        <dbReference type="RuleBase" id="RU369116"/>
    </source>
</evidence>
<dbReference type="EC" id="7.6.2.9" evidence="8"/>
<sequence>MTTTKIKLEHVSKIFGPKPKSVIPMIEEGKSKEEILAETNHTVGVYDASLDIKQGEVFVIMGLSGSGKSTLIRCFNLLNKPTTGSIYIDDEDIVSADKALLKKIRQEKIAMVFQHFGLFSHRTILANVEYGLEIRNVSKEERREIALKNIEIVGLKGYEDKYPDELSGGMQQRVGLARALANDPDVLLMDEPFSALDPLIRREMQLELLDIQERLQKTIIFITHDVNEAFKLGDRVAVMKDGHVVQVGTPEEIIESPANDYITDFIKDIDRSKVFQAEHIMIKPNALVSLKDGVNVAIKEMKENGISSVFVVDRSRHVKGIVTIDDAIEAVKTKKTLADILRDDFQVVKKEEYINDLIPKALESKYPLAVVNDEEKLVGFILRVHVLSGLVSEDVQESDEYYK</sequence>
<evidence type="ECO:0000259" key="10">
    <source>
        <dbReference type="PROSITE" id="PS51371"/>
    </source>
</evidence>
<dbReference type="InterPro" id="IPR003593">
    <property type="entry name" value="AAA+_ATPase"/>
</dbReference>
<dbReference type="GO" id="GO:0005524">
    <property type="term" value="F:ATP binding"/>
    <property type="evidence" value="ECO:0007669"/>
    <property type="project" value="UniProtKB-KW"/>
</dbReference>
<gene>
    <name evidence="11" type="ORF">ACFSJF_00710</name>
</gene>
<evidence type="ECO:0000256" key="2">
    <source>
        <dbReference type="ARBA" id="ARBA00022448"/>
    </source>
</evidence>
<accession>A0ABW4VUP7</accession>
<evidence type="ECO:0000256" key="1">
    <source>
        <dbReference type="ARBA" id="ARBA00005417"/>
    </source>
</evidence>
<dbReference type="EMBL" id="JBHUHQ010000002">
    <property type="protein sequence ID" value="MFD2042831.1"/>
    <property type="molecule type" value="Genomic_DNA"/>
</dbReference>
<dbReference type="InterPro" id="IPR027417">
    <property type="entry name" value="P-loop_NTPase"/>
</dbReference>
<dbReference type="SMART" id="SM00116">
    <property type="entry name" value="CBS"/>
    <property type="match status" value="2"/>
</dbReference>
<evidence type="ECO:0000313" key="11">
    <source>
        <dbReference type="EMBL" id="MFD2042831.1"/>
    </source>
</evidence>
<dbReference type="InterPro" id="IPR017871">
    <property type="entry name" value="ABC_transporter-like_CS"/>
</dbReference>
<dbReference type="Pfam" id="PF00005">
    <property type="entry name" value="ABC_tran"/>
    <property type="match status" value="1"/>
</dbReference>
<keyword evidence="8" id="KW-0997">Cell inner membrane</keyword>
<dbReference type="InterPro" id="IPR051921">
    <property type="entry name" value="ABC_osmolyte_uptake_ATP-bind"/>
</dbReference>
<keyword evidence="8" id="KW-0472">Membrane</keyword>
<evidence type="ECO:0000259" key="9">
    <source>
        <dbReference type="PROSITE" id="PS50893"/>
    </source>
</evidence>
<proteinExistence type="inferred from homology"/>
<feature type="domain" description="CBS" evidence="10">
    <location>
        <begin position="281"/>
        <end position="340"/>
    </location>
</feature>
<dbReference type="InterPro" id="IPR000644">
    <property type="entry name" value="CBS_dom"/>
</dbReference>
<dbReference type="InterPro" id="IPR003439">
    <property type="entry name" value="ABC_transporter-like_ATP-bd"/>
</dbReference>
<dbReference type="PANTHER" id="PTHR43869:SF1">
    <property type="entry name" value="GLYCINE BETAINE_PROLINE BETAINE TRANSPORT SYSTEM ATP-BINDING PROTEIN PROV"/>
    <property type="match status" value="1"/>
</dbReference>
<dbReference type="NCBIfam" id="TIGR01186">
    <property type="entry name" value="proV"/>
    <property type="match status" value="1"/>
</dbReference>
<dbReference type="RefSeq" id="WP_377554486.1">
    <property type="nucleotide sequence ID" value="NZ_JBHUHQ010000002.1"/>
</dbReference>
<keyword evidence="12" id="KW-1185">Reference proteome</keyword>
<dbReference type="InterPro" id="IPR005892">
    <property type="entry name" value="Gly-betaine_transp_ATP-bd"/>
</dbReference>
<dbReference type="Gene3D" id="3.10.580.10">
    <property type="entry name" value="CBS-domain"/>
    <property type="match status" value="1"/>
</dbReference>
<evidence type="ECO:0000256" key="3">
    <source>
        <dbReference type="ARBA" id="ARBA00022741"/>
    </source>
</evidence>
<keyword evidence="6 7" id="KW-0129">CBS domain</keyword>
<dbReference type="Pfam" id="PF00571">
    <property type="entry name" value="CBS"/>
    <property type="match status" value="1"/>
</dbReference>
<dbReference type="CDD" id="cd03294">
    <property type="entry name" value="ABC_Pro_Gly_Betaine"/>
    <property type="match status" value="1"/>
</dbReference>
<keyword evidence="2 8" id="KW-0813">Transport</keyword>